<dbReference type="InterPro" id="IPR005301">
    <property type="entry name" value="MOB_kinase_act_fam"/>
</dbReference>
<keyword evidence="1" id="KW-0862">Zinc</keyword>
<dbReference type="EMBL" id="AMQM01005270">
    <property type="status" value="NOT_ANNOTATED_CDS"/>
    <property type="molecule type" value="Genomic_DNA"/>
</dbReference>
<gene>
    <name evidence="3" type="primary">20195875</name>
    <name evidence="2" type="ORF">HELRODRAFT_124681</name>
</gene>
<feature type="binding site" evidence="1">
    <location>
        <position position="137"/>
    </location>
    <ligand>
        <name>Zn(2+)</name>
        <dbReference type="ChEBI" id="CHEBI:29105"/>
    </ligand>
</feature>
<feature type="binding site" evidence="1">
    <location>
        <position position="60"/>
    </location>
    <ligand>
        <name>Zn(2+)</name>
        <dbReference type="ChEBI" id="CHEBI:29105"/>
    </ligand>
</feature>
<organism evidence="3 4">
    <name type="scientific">Helobdella robusta</name>
    <name type="common">Californian leech</name>
    <dbReference type="NCBI Taxonomy" id="6412"/>
    <lineage>
        <taxon>Eukaryota</taxon>
        <taxon>Metazoa</taxon>
        <taxon>Spiralia</taxon>
        <taxon>Lophotrochozoa</taxon>
        <taxon>Annelida</taxon>
        <taxon>Clitellata</taxon>
        <taxon>Hirudinea</taxon>
        <taxon>Rhynchobdellida</taxon>
        <taxon>Glossiphoniidae</taxon>
        <taxon>Helobdella</taxon>
    </lineage>
</organism>
<dbReference type="AlphaFoldDB" id="T1EH25"/>
<name>T1EH25_HELRO</name>
<dbReference type="GO" id="GO:0030295">
    <property type="term" value="F:protein kinase activator activity"/>
    <property type="evidence" value="ECO:0000318"/>
    <property type="project" value="GO_Central"/>
</dbReference>
<evidence type="ECO:0000256" key="1">
    <source>
        <dbReference type="PIRSR" id="PIRSR605301-1"/>
    </source>
</evidence>
<dbReference type="InterPro" id="IPR036703">
    <property type="entry name" value="MOB_kinase_act_sf"/>
</dbReference>
<feature type="binding site" evidence="1">
    <location>
        <position position="56"/>
    </location>
    <ligand>
        <name>Zn(2+)</name>
        <dbReference type="ChEBI" id="CHEBI:29105"/>
    </ligand>
</feature>
<dbReference type="STRING" id="6412.T1EH25"/>
<dbReference type="KEGG" id="hro:HELRODRAFT_124681"/>
<reference evidence="3" key="3">
    <citation type="submission" date="2015-06" db="UniProtKB">
        <authorList>
            <consortium name="EnsemblMetazoa"/>
        </authorList>
    </citation>
    <scope>IDENTIFICATION</scope>
</reference>
<sequence length="173" mass="19978">KFSLADELANERLTDIDFSVLVSLPNGIDINEWLASHTVSFFEHVNQLFSCLAESCRASCAQNSSISYQWVDEKGKKTKYNAPQFVDLLLSSIQKYVEDETIFPTKYGNKFPQTFEAIIRKVHCRLQQIINHIYQYHMKSVMQLQLTACLNTTLLHFRQFNDNFHLLTSSSTS</sequence>
<dbReference type="HOGENOM" id="CLU_038321_1_1_1"/>
<dbReference type="EnsemblMetazoa" id="HelroT124681">
    <property type="protein sequence ID" value="HelroP124681"/>
    <property type="gene ID" value="HelroG124681"/>
</dbReference>
<dbReference type="GO" id="GO:0005737">
    <property type="term" value="C:cytoplasm"/>
    <property type="evidence" value="ECO:0000318"/>
    <property type="project" value="GO_Central"/>
</dbReference>
<keyword evidence="4" id="KW-1185">Reference proteome</keyword>
<keyword evidence="1" id="KW-0479">Metal-binding</keyword>
<dbReference type="Gene3D" id="1.20.140.30">
    <property type="entry name" value="MOB kinase activator"/>
    <property type="match status" value="1"/>
</dbReference>
<evidence type="ECO:0000313" key="3">
    <source>
        <dbReference type="EnsemblMetazoa" id="HelroP124681"/>
    </source>
</evidence>
<evidence type="ECO:0000313" key="2">
    <source>
        <dbReference type="EMBL" id="ESO00919.1"/>
    </source>
</evidence>
<dbReference type="SUPFAM" id="SSF101152">
    <property type="entry name" value="Mob1/phocein"/>
    <property type="match status" value="1"/>
</dbReference>
<dbReference type="OMA" id="RNETIHI"/>
<dbReference type="GeneID" id="20195875"/>
<evidence type="ECO:0000313" key="4">
    <source>
        <dbReference type="Proteomes" id="UP000015101"/>
    </source>
</evidence>
<dbReference type="InParanoid" id="T1EH25"/>
<accession>T1EH25</accession>
<dbReference type="GO" id="GO:0007165">
    <property type="term" value="P:signal transduction"/>
    <property type="evidence" value="ECO:0000318"/>
    <property type="project" value="GO_Central"/>
</dbReference>
<dbReference type="CTD" id="20195875"/>
<dbReference type="OrthoDB" id="8170117at2759"/>
<dbReference type="EMBL" id="KB096864">
    <property type="protein sequence ID" value="ESO00919.1"/>
    <property type="molecule type" value="Genomic_DNA"/>
</dbReference>
<protein>
    <submittedName>
        <fullName evidence="2 3">Uncharacterized protein</fullName>
    </submittedName>
</protein>
<dbReference type="RefSeq" id="XP_009021090.1">
    <property type="nucleotide sequence ID" value="XM_009022842.1"/>
</dbReference>
<dbReference type="SMART" id="SM01388">
    <property type="entry name" value="Mob1_phocein"/>
    <property type="match status" value="1"/>
</dbReference>
<dbReference type="PANTHER" id="PTHR22599">
    <property type="entry name" value="MPS ONE BINDER KINASE ACTIVATOR-LIKE MOB"/>
    <property type="match status" value="1"/>
</dbReference>
<dbReference type="eggNOG" id="KOG0440">
    <property type="taxonomic scope" value="Eukaryota"/>
</dbReference>
<proteinExistence type="predicted"/>
<dbReference type="Pfam" id="PF03637">
    <property type="entry name" value="Mob1_phocein"/>
    <property type="match status" value="1"/>
</dbReference>
<reference evidence="2 4" key="2">
    <citation type="journal article" date="2013" name="Nature">
        <title>Insights into bilaterian evolution from three spiralian genomes.</title>
        <authorList>
            <person name="Simakov O."/>
            <person name="Marletaz F."/>
            <person name="Cho S.J."/>
            <person name="Edsinger-Gonzales E."/>
            <person name="Havlak P."/>
            <person name="Hellsten U."/>
            <person name="Kuo D.H."/>
            <person name="Larsson T."/>
            <person name="Lv J."/>
            <person name="Arendt D."/>
            <person name="Savage R."/>
            <person name="Osoegawa K."/>
            <person name="de Jong P."/>
            <person name="Grimwood J."/>
            <person name="Chapman J.A."/>
            <person name="Shapiro H."/>
            <person name="Aerts A."/>
            <person name="Otillar R.P."/>
            <person name="Terry A.Y."/>
            <person name="Boore J.L."/>
            <person name="Grigoriev I.V."/>
            <person name="Lindberg D.R."/>
            <person name="Seaver E.C."/>
            <person name="Weisblat D.A."/>
            <person name="Putnam N.H."/>
            <person name="Rokhsar D.S."/>
        </authorList>
    </citation>
    <scope>NUCLEOTIDE SEQUENCE</scope>
</reference>
<dbReference type="GO" id="GO:0005634">
    <property type="term" value="C:nucleus"/>
    <property type="evidence" value="ECO:0000318"/>
    <property type="project" value="GO_Central"/>
</dbReference>
<reference evidence="4" key="1">
    <citation type="submission" date="2012-12" db="EMBL/GenBank/DDBJ databases">
        <authorList>
            <person name="Hellsten U."/>
            <person name="Grimwood J."/>
            <person name="Chapman J.A."/>
            <person name="Shapiro H."/>
            <person name="Aerts A."/>
            <person name="Otillar R.P."/>
            <person name="Terry A.Y."/>
            <person name="Boore J.L."/>
            <person name="Simakov O."/>
            <person name="Marletaz F."/>
            <person name="Cho S.-J."/>
            <person name="Edsinger-Gonzales E."/>
            <person name="Havlak P."/>
            <person name="Kuo D.-H."/>
            <person name="Larsson T."/>
            <person name="Lv J."/>
            <person name="Arendt D."/>
            <person name="Savage R."/>
            <person name="Osoegawa K."/>
            <person name="de Jong P."/>
            <person name="Lindberg D.R."/>
            <person name="Seaver E.C."/>
            <person name="Weisblat D.A."/>
            <person name="Putnam N.H."/>
            <person name="Grigoriev I.V."/>
            <person name="Rokhsar D.S."/>
        </authorList>
    </citation>
    <scope>NUCLEOTIDE SEQUENCE</scope>
</reference>
<dbReference type="Proteomes" id="UP000015101">
    <property type="component" value="Unassembled WGS sequence"/>
</dbReference>
<feature type="binding site" evidence="1">
    <location>
        <position position="132"/>
    </location>
    <ligand>
        <name>Zn(2+)</name>
        <dbReference type="ChEBI" id="CHEBI:29105"/>
    </ligand>
</feature>